<organism evidence="1 2">
    <name type="scientific">Acropora cervicornis</name>
    <name type="common">Staghorn coral</name>
    <dbReference type="NCBI Taxonomy" id="6130"/>
    <lineage>
        <taxon>Eukaryota</taxon>
        <taxon>Metazoa</taxon>
        <taxon>Cnidaria</taxon>
        <taxon>Anthozoa</taxon>
        <taxon>Hexacorallia</taxon>
        <taxon>Scleractinia</taxon>
        <taxon>Astrocoeniina</taxon>
        <taxon>Acroporidae</taxon>
        <taxon>Acropora</taxon>
    </lineage>
</organism>
<proteinExistence type="predicted"/>
<evidence type="ECO:0000313" key="1">
    <source>
        <dbReference type="EMBL" id="KAK2557460.1"/>
    </source>
</evidence>
<comment type="caution">
    <text evidence="1">The sequence shown here is derived from an EMBL/GenBank/DDBJ whole genome shotgun (WGS) entry which is preliminary data.</text>
</comment>
<dbReference type="EMBL" id="JARQWQ010000049">
    <property type="protein sequence ID" value="KAK2557460.1"/>
    <property type="molecule type" value="Genomic_DNA"/>
</dbReference>
<sequence length="67" mass="7846">MLVLFKFKEKPYAHQGPIITIKLSENTENVTASHGSQQTSYDTGLWRCFKRTRDELKLKEKIGLSWF</sequence>
<name>A0AAD9QA35_ACRCE</name>
<keyword evidence="2" id="KW-1185">Reference proteome</keyword>
<dbReference type="AlphaFoldDB" id="A0AAD9QA35"/>
<accession>A0AAD9QA35</accession>
<dbReference type="Proteomes" id="UP001249851">
    <property type="component" value="Unassembled WGS sequence"/>
</dbReference>
<protein>
    <submittedName>
        <fullName evidence="1">Uncharacterized protein</fullName>
    </submittedName>
</protein>
<gene>
    <name evidence="1" type="ORF">P5673_020191</name>
</gene>
<evidence type="ECO:0000313" key="2">
    <source>
        <dbReference type="Proteomes" id="UP001249851"/>
    </source>
</evidence>
<reference evidence="1" key="1">
    <citation type="journal article" date="2023" name="G3 (Bethesda)">
        <title>Whole genome assembly and annotation of the endangered Caribbean coral Acropora cervicornis.</title>
        <authorList>
            <person name="Selwyn J.D."/>
            <person name="Vollmer S.V."/>
        </authorList>
    </citation>
    <scope>NUCLEOTIDE SEQUENCE</scope>
    <source>
        <strain evidence="1">K2</strain>
    </source>
</reference>
<reference evidence="1" key="2">
    <citation type="journal article" date="2023" name="Science">
        <title>Genomic signatures of disease resistance in endangered staghorn corals.</title>
        <authorList>
            <person name="Vollmer S.V."/>
            <person name="Selwyn J.D."/>
            <person name="Despard B.A."/>
            <person name="Roesel C.L."/>
        </authorList>
    </citation>
    <scope>NUCLEOTIDE SEQUENCE</scope>
    <source>
        <strain evidence="1">K2</strain>
    </source>
</reference>